<dbReference type="AlphaFoldDB" id="A0A3E0DWE4"/>
<protein>
    <submittedName>
        <fullName evidence="2">Uncharacterized protein YdeI (YjbR/CyaY-like superfamily)</fullName>
    </submittedName>
</protein>
<feature type="domain" description="YdhG-like" evidence="1">
    <location>
        <begin position="29"/>
        <end position="126"/>
    </location>
</feature>
<evidence type="ECO:0000313" key="2">
    <source>
        <dbReference type="EMBL" id="REG88303.1"/>
    </source>
</evidence>
<reference evidence="2 3" key="1">
    <citation type="submission" date="2018-08" db="EMBL/GenBank/DDBJ databases">
        <title>Genomic Encyclopedia of Archaeal and Bacterial Type Strains, Phase II (KMG-II): from individual species to whole genera.</title>
        <authorList>
            <person name="Goeker M."/>
        </authorList>
    </citation>
    <scope>NUCLEOTIDE SEQUENCE [LARGE SCALE GENOMIC DNA]</scope>
    <source>
        <strain evidence="2 3">DSM 15986</strain>
    </source>
</reference>
<dbReference type="InterPro" id="IPR016786">
    <property type="entry name" value="YdeI_bac"/>
</dbReference>
<evidence type="ECO:0000313" key="3">
    <source>
        <dbReference type="Proteomes" id="UP000256405"/>
    </source>
</evidence>
<proteinExistence type="predicted"/>
<organism evidence="2 3">
    <name type="scientific">Algoriphagus antarcticus</name>
    <dbReference type="NCBI Taxonomy" id="238540"/>
    <lineage>
        <taxon>Bacteria</taxon>
        <taxon>Pseudomonadati</taxon>
        <taxon>Bacteroidota</taxon>
        <taxon>Cytophagia</taxon>
        <taxon>Cytophagales</taxon>
        <taxon>Cyclobacteriaceae</taxon>
        <taxon>Algoriphagus</taxon>
    </lineage>
</organism>
<dbReference type="Proteomes" id="UP000256405">
    <property type="component" value="Unassembled WGS sequence"/>
</dbReference>
<name>A0A3E0DWE4_9BACT</name>
<sequence>MNSSVDSYFTEGCGRCPLGGTPQCKVHNWTEELKQLRIIILDCGLTEMSKWGVPCYTFQKSNVLILAAFNDYCSISFFKGVLLNDEQKVLTKPGENTQAARLIKFTTIQEIAQLKPILKAYIFEAIEVEKEGLKVIFEKNPAPLPEEFQNKLVEFPALKVAFEALTPSRQRGYILYFSAPKQFKTRVARIEKCAPKILDGKGLNDR</sequence>
<accession>A0A3E0DWE4</accession>
<dbReference type="OrthoDB" id="9800461at2"/>
<dbReference type="RefSeq" id="WP_086542293.1">
    <property type="nucleotide sequence ID" value="NZ_MSSW01000045.1"/>
</dbReference>
<keyword evidence="3" id="KW-1185">Reference proteome</keyword>
<dbReference type="Gene3D" id="3.90.1150.200">
    <property type="match status" value="1"/>
</dbReference>
<dbReference type="PIRSF" id="PIRSF021308">
    <property type="entry name" value="UCP021308"/>
    <property type="match status" value="1"/>
</dbReference>
<dbReference type="EMBL" id="QUNF01000010">
    <property type="protein sequence ID" value="REG88303.1"/>
    <property type="molecule type" value="Genomic_DNA"/>
</dbReference>
<dbReference type="Pfam" id="PF08818">
    <property type="entry name" value="DUF1801"/>
    <property type="match status" value="1"/>
</dbReference>
<dbReference type="SUPFAM" id="SSF159888">
    <property type="entry name" value="YdhG-like"/>
    <property type="match status" value="1"/>
</dbReference>
<evidence type="ECO:0000259" key="1">
    <source>
        <dbReference type="Pfam" id="PF08818"/>
    </source>
</evidence>
<dbReference type="Pfam" id="PF13376">
    <property type="entry name" value="OmdA"/>
    <property type="match status" value="1"/>
</dbReference>
<comment type="caution">
    <text evidence="2">The sequence shown here is derived from an EMBL/GenBank/DDBJ whole genome shotgun (WGS) entry which is preliminary data.</text>
</comment>
<dbReference type="InterPro" id="IPR014922">
    <property type="entry name" value="YdhG-like"/>
</dbReference>
<gene>
    <name evidence="2" type="ORF">C8N25_11081</name>
</gene>